<dbReference type="AlphaFoldDB" id="A0AAW0MQL6"/>
<evidence type="ECO:0000256" key="1">
    <source>
        <dbReference type="SAM" id="MobiDB-lite"/>
    </source>
</evidence>
<evidence type="ECO:0000313" key="3">
    <source>
        <dbReference type="EMBL" id="KAK7878793.1"/>
    </source>
</evidence>
<feature type="compositionally biased region" description="Low complexity" evidence="1">
    <location>
        <begin position="172"/>
        <end position="181"/>
    </location>
</feature>
<feature type="region of interest" description="Disordered" evidence="1">
    <location>
        <begin position="155"/>
        <end position="412"/>
    </location>
</feature>
<name>A0AAW0MQL6_9GOBI</name>
<organism evidence="3 4">
    <name type="scientific">Mugilogobius chulae</name>
    <name type="common">yellowstripe goby</name>
    <dbReference type="NCBI Taxonomy" id="88201"/>
    <lineage>
        <taxon>Eukaryota</taxon>
        <taxon>Metazoa</taxon>
        <taxon>Chordata</taxon>
        <taxon>Craniata</taxon>
        <taxon>Vertebrata</taxon>
        <taxon>Euteleostomi</taxon>
        <taxon>Actinopterygii</taxon>
        <taxon>Neopterygii</taxon>
        <taxon>Teleostei</taxon>
        <taxon>Neoteleostei</taxon>
        <taxon>Acanthomorphata</taxon>
        <taxon>Gobiaria</taxon>
        <taxon>Gobiiformes</taxon>
        <taxon>Gobioidei</taxon>
        <taxon>Gobiidae</taxon>
        <taxon>Gobionellinae</taxon>
        <taxon>Mugilogobius</taxon>
    </lineage>
</organism>
<accession>A0AAW0MQL6</accession>
<dbReference type="EMBL" id="JBBPFD010000480">
    <property type="protein sequence ID" value="KAK7878793.1"/>
    <property type="molecule type" value="Genomic_DNA"/>
</dbReference>
<dbReference type="InterPro" id="IPR004172">
    <property type="entry name" value="L27_dom"/>
</dbReference>
<dbReference type="Proteomes" id="UP001460270">
    <property type="component" value="Unassembled WGS sequence"/>
</dbReference>
<feature type="compositionally biased region" description="Pro residues" evidence="1">
    <location>
        <begin position="162"/>
        <end position="171"/>
    </location>
</feature>
<comment type="caution">
    <text evidence="3">The sequence shown here is derived from an EMBL/GenBank/DDBJ whole genome shotgun (WGS) entry which is preliminary data.</text>
</comment>
<feature type="compositionally biased region" description="Low complexity" evidence="1">
    <location>
        <begin position="327"/>
        <end position="338"/>
    </location>
</feature>
<keyword evidence="4" id="KW-1185">Reference proteome</keyword>
<dbReference type="SUPFAM" id="SSF101288">
    <property type="entry name" value="L27 domain"/>
    <property type="match status" value="1"/>
</dbReference>
<evidence type="ECO:0000259" key="2">
    <source>
        <dbReference type="PROSITE" id="PS51022"/>
    </source>
</evidence>
<dbReference type="Gene3D" id="1.10.287.470">
    <property type="entry name" value="Helix hairpin bin"/>
    <property type="match status" value="1"/>
</dbReference>
<gene>
    <name evidence="3" type="ORF">WMY93_030903</name>
</gene>
<feature type="compositionally biased region" description="Low complexity" evidence="1">
    <location>
        <begin position="494"/>
        <end position="510"/>
    </location>
</feature>
<feature type="domain" description="L27" evidence="2">
    <location>
        <begin position="83"/>
        <end position="153"/>
    </location>
</feature>
<dbReference type="PROSITE" id="PS51022">
    <property type="entry name" value="L27"/>
    <property type="match status" value="1"/>
</dbReference>
<feature type="compositionally biased region" description="Polar residues" evidence="1">
    <location>
        <begin position="315"/>
        <end position="326"/>
    </location>
</feature>
<proteinExistence type="predicted"/>
<evidence type="ECO:0000313" key="4">
    <source>
        <dbReference type="Proteomes" id="UP001460270"/>
    </source>
</evidence>
<reference evidence="4" key="1">
    <citation type="submission" date="2024-04" db="EMBL/GenBank/DDBJ databases">
        <title>Salinicola lusitanus LLJ914,a marine bacterium isolated from the Okinawa Trough.</title>
        <authorList>
            <person name="Li J."/>
        </authorList>
    </citation>
    <scope>NUCLEOTIDE SEQUENCE [LARGE SCALE GENOMIC DNA]</scope>
</reference>
<feature type="region of interest" description="Disordered" evidence="1">
    <location>
        <begin position="458"/>
        <end position="510"/>
    </location>
</feature>
<dbReference type="Pfam" id="PF09058">
    <property type="entry name" value="L27_1"/>
    <property type="match status" value="1"/>
</dbReference>
<feature type="compositionally biased region" description="Polar residues" evidence="1">
    <location>
        <begin position="339"/>
        <end position="350"/>
    </location>
</feature>
<dbReference type="InterPro" id="IPR015143">
    <property type="entry name" value="L27_1"/>
</dbReference>
<feature type="compositionally biased region" description="Gly residues" evidence="1">
    <location>
        <begin position="459"/>
        <end position="471"/>
    </location>
</feature>
<feature type="compositionally biased region" description="Pro residues" evidence="1">
    <location>
        <begin position="374"/>
        <end position="389"/>
    </location>
</feature>
<protein>
    <recommendedName>
        <fullName evidence="2">L27 domain-containing protein</fullName>
    </recommendedName>
</protein>
<sequence length="545" mass="57895">MFTPNTQKTDALVTEALNAAFLSVFDVGAGYACVRACVVCVMCVVWWRSLSLSLSLFPQPDEDTNICKYTTNERSTPVNMPVRQKDAQRALELLQQYRLRLDQRQQAPGAAAADEDQQLNSSLDRVISVFQSQLFNALLDIQEYYELTIISDSQSSGVPSVLPSPHPPASPSAPLSPTASGESTKPKISPKPKSFKSPAPPIPAATKTTAATPPPQLQPQLSKKYRAPLPPASSKSGSDQTDDKGVKQAPQNGVKEFDLSDPASEYSTISPHPPVSPGERVSVSALVSSTIQGLLPTSPVNKGTGRENMVKTMSPGANSKEAASQKSPVSAQSSTVSSNARFNFSNSPTISPGPFAKGPLLSPKSPGSAKLSPTSPPPVSPKPAQPPKTPVKVDSPDGLFHEEVWPGPDGEPMNEVPALSFSSLYPQSHAYFQDRQRLYFTAVMNYIFGNNTLYPRSGRVGGSSGGQGTGPGVKQKLGPKRGSSEELGPPPHTSSPSTSSPASSIPSTSSASRWQQLLMFFSRRSAFTDCINASQVNASPKPSAY</sequence>
<dbReference type="InterPro" id="IPR036892">
    <property type="entry name" value="L27_dom_sf"/>
</dbReference>